<dbReference type="AlphaFoldDB" id="A0A645IKQ8"/>
<name>A0A645IKQ8_9ZZZZ</name>
<accession>A0A645IKQ8</accession>
<organism evidence="1">
    <name type="scientific">bioreactor metagenome</name>
    <dbReference type="NCBI Taxonomy" id="1076179"/>
    <lineage>
        <taxon>unclassified sequences</taxon>
        <taxon>metagenomes</taxon>
        <taxon>ecological metagenomes</taxon>
    </lineage>
</organism>
<reference evidence="1" key="1">
    <citation type="submission" date="2019-08" db="EMBL/GenBank/DDBJ databases">
        <authorList>
            <person name="Kucharzyk K."/>
            <person name="Murdoch R.W."/>
            <person name="Higgins S."/>
            <person name="Loffler F."/>
        </authorList>
    </citation>
    <scope>NUCLEOTIDE SEQUENCE</scope>
</reference>
<dbReference type="EMBL" id="VSSQ01117455">
    <property type="protein sequence ID" value="MPN51895.1"/>
    <property type="molecule type" value="Genomic_DNA"/>
</dbReference>
<comment type="caution">
    <text evidence="1">The sequence shown here is derived from an EMBL/GenBank/DDBJ whole genome shotgun (WGS) entry which is preliminary data.</text>
</comment>
<protein>
    <submittedName>
        <fullName evidence="1">Uncharacterized protein</fullName>
    </submittedName>
</protein>
<sequence>MNVAGDADFQSNAFINDTLGDLGIIVTMVSVSDAGRSEIQGFVDTGWSVAITGMNRQRIACFMVIRE</sequence>
<gene>
    <name evidence="1" type="ORF">SDC9_199545</name>
</gene>
<proteinExistence type="predicted"/>
<evidence type="ECO:0000313" key="1">
    <source>
        <dbReference type="EMBL" id="MPN51895.1"/>
    </source>
</evidence>